<dbReference type="AlphaFoldDB" id="A0A1H7ATJ1"/>
<keyword evidence="12 21" id="KW-1133">Transmembrane helix</keyword>
<comment type="subcellular location">
    <subcellularLocation>
        <location evidence="3 20">Cell inner membrane</location>
        <topology evidence="3 20">Multi-pass membrane protein</topology>
    </subcellularLocation>
</comment>
<reference evidence="22 23" key="1">
    <citation type="submission" date="2016-10" db="EMBL/GenBank/DDBJ databases">
        <authorList>
            <person name="de Groot N.N."/>
        </authorList>
    </citation>
    <scope>NUCLEOTIDE SEQUENCE [LARGE SCALE GENOMIC DNA]</scope>
    <source>
        <strain evidence="22 23">DSM 29340</strain>
    </source>
</reference>
<organism evidence="22 23">
    <name type="scientific">Cribrihabitans marinus</name>
    <dbReference type="NCBI Taxonomy" id="1227549"/>
    <lineage>
        <taxon>Bacteria</taxon>
        <taxon>Pseudomonadati</taxon>
        <taxon>Pseudomonadota</taxon>
        <taxon>Alphaproteobacteria</taxon>
        <taxon>Rhodobacterales</taxon>
        <taxon>Paracoccaceae</taxon>
        <taxon>Cribrihabitans</taxon>
    </lineage>
</organism>
<evidence type="ECO:0000256" key="3">
    <source>
        <dbReference type="ARBA" id="ARBA00004429"/>
    </source>
</evidence>
<evidence type="ECO:0000256" key="4">
    <source>
        <dbReference type="ARBA" id="ARBA00010441"/>
    </source>
</evidence>
<keyword evidence="11 21" id="KW-0812">Transmembrane</keyword>
<gene>
    <name evidence="22" type="ORF">SAMN05444007_10649</name>
</gene>
<dbReference type="Pfam" id="PF01066">
    <property type="entry name" value="CDP-OH_P_transf"/>
    <property type="match status" value="1"/>
</dbReference>
<evidence type="ECO:0000313" key="22">
    <source>
        <dbReference type="EMBL" id="SEJ65180.1"/>
    </source>
</evidence>
<keyword evidence="17 20" id="KW-1208">Phospholipid metabolism</keyword>
<dbReference type="Proteomes" id="UP000199379">
    <property type="component" value="Unassembled WGS sequence"/>
</dbReference>
<keyword evidence="10 20" id="KW-0808">Transferase</keyword>
<dbReference type="GO" id="GO:0008654">
    <property type="term" value="P:phospholipid biosynthetic process"/>
    <property type="evidence" value="ECO:0007669"/>
    <property type="project" value="UniProtKB-KW"/>
</dbReference>
<evidence type="ECO:0000256" key="21">
    <source>
        <dbReference type="SAM" id="Phobius"/>
    </source>
</evidence>
<dbReference type="GO" id="GO:0005886">
    <property type="term" value="C:plasma membrane"/>
    <property type="evidence" value="ECO:0007669"/>
    <property type="project" value="UniProtKB-SubCell"/>
</dbReference>
<keyword evidence="7 20" id="KW-1003">Cell membrane</keyword>
<comment type="similarity">
    <text evidence="4 20">Belongs to the CDP-alcohol phosphatidyltransferase class-I family.</text>
</comment>
<feature type="transmembrane region" description="Helical" evidence="21">
    <location>
        <begin position="86"/>
        <end position="108"/>
    </location>
</feature>
<evidence type="ECO:0000256" key="18">
    <source>
        <dbReference type="ARBA" id="ARBA00033321"/>
    </source>
</evidence>
<dbReference type="Gene3D" id="1.20.120.1760">
    <property type="match status" value="1"/>
</dbReference>
<comment type="cofactor">
    <cofactor evidence="2 20">
        <name>Mn(2+)</name>
        <dbReference type="ChEBI" id="CHEBI:29035"/>
    </cofactor>
</comment>
<accession>A0A1H7ATJ1</accession>
<evidence type="ECO:0000256" key="17">
    <source>
        <dbReference type="ARBA" id="ARBA00023264"/>
    </source>
</evidence>
<keyword evidence="9 20" id="KW-0997">Cell inner membrane</keyword>
<proteinExistence type="inferred from homology"/>
<dbReference type="GO" id="GO:0050520">
    <property type="term" value="F:phosphatidylcholine synthase activity"/>
    <property type="evidence" value="ECO:0007669"/>
    <property type="project" value="UniProtKB-EC"/>
</dbReference>
<keyword evidence="8 20" id="KW-0444">Lipid biosynthesis</keyword>
<evidence type="ECO:0000256" key="19">
    <source>
        <dbReference type="ARBA" id="ARBA00037468"/>
    </source>
</evidence>
<evidence type="ECO:0000256" key="9">
    <source>
        <dbReference type="ARBA" id="ARBA00022519"/>
    </source>
</evidence>
<evidence type="ECO:0000256" key="6">
    <source>
        <dbReference type="ARBA" id="ARBA00015623"/>
    </source>
</evidence>
<dbReference type="EC" id="2.7.8.24" evidence="5 20"/>
<evidence type="ECO:0000256" key="2">
    <source>
        <dbReference type="ARBA" id="ARBA00001936"/>
    </source>
</evidence>
<comment type="catalytic activity">
    <reaction evidence="1 20">
        <text>a CDP-1,2-diacyl-sn-glycerol + choline = a 1,2-diacyl-sn-glycero-3-phosphocholine + CMP + H(+)</text>
        <dbReference type="Rhea" id="RHEA:14597"/>
        <dbReference type="ChEBI" id="CHEBI:15354"/>
        <dbReference type="ChEBI" id="CHEBI:15378"/>
        <dbReference type="ChEBI" id="CHEBI:57643"/>
        <dbReference type="ChEBI" id="CHEBI:58332"/>
        <dbReference type="ChEBI" id="CHEBI:60377"/>
        <dbReference type="EC" id="2.7.8.24"/>
    </reaction>
</comment>
<dbReference type="InterPro" id="IPR000462">
    <property type="entry name" value="CDP-OH_P_trans"/>
</dbReference>
<evidence type="ECO:0000313" key="23">
    <source>
        <dbReference type="Proteomes" id="UP000199379"/>
    </source>
</evidence>
<feature type="transmembrane region" description="Helical" evidence="21">
    <location>
        <begin position="220"/>
        <end position="239"/>
    </location>
</feature>
<feature type="transmembrane region" description="Helical" evidence="21">
    <location>
        <begin position="24"/>
        <end position="44"/>
    </location>
</feature>
<keyword evidence="15 20" id="KW-0594">Phospholipid biosynthesis</keyword>
<evidence type="ECO:0000256" key="15">
    <source>
        <dbReference type="ARBA" id="ARBA00023209"/>
    </source>
</evidence>
<dbReference type="InterPro" id="IPR026027">
    <property type="entry name" value="PcS"/>
</dbReference>
<evidence type="ECO:0000256" key="1">
    <source>
        <dbReference type="ARBA" id="ARBA00000958"/>
    </source>
</evidence>
<keyword evidence="23" id="KW-1185">Reference proteome</keyword>
<comment type="function">
    <text evidence="19 20">Condenses choline with CDP-diglyceride to produce phosphatidylcholine and CMP.</text>
</comment>
<name>A0A1H7ATJ1_9RHOB</name>
<feature type="transmembrane region" description="Helical" evidence="21">
    <location>
        <begin position="50"/>
        <end position="66"/>
    </location>
</feature>
<dbReference type="InterPro" id="IPR043130">
    <property type="entry name" value="CDP-OH_PTrfase_TM_dom"/>
</dbReference>
<dbReference type="STRING" id="1227549.SAMN05444007_10649"/>
<evidence type="ECO:0000256" key="8">
    <source>
        <dbReference type="ARBA" id="ARBA00022516"/>
    </source>
</evidence>
<evidence type="ECO:0000256" key="11">
    <source>
        <dbReference type="ARBA" id="ARBA00022692"/>
    </source>
</evidence>
<keyword evidence="13 20" id="KW-0443">Lipid metabolism</keyword>
<keyword evidence="16 20" id="KW-0464">Manganese</keyword>
<protein>
    <recommendedName>
        <fullName evidence="6 20">Phosphatidylcholine synthase</fullName>
        <shortName evidence="20">PC synthase</shortName>
        <shortName evidence="20">PCS</shortName>
        <ecNumber evidence="5 20">2.7.8.24</ecNumber>
    </recommendedName>
    <alternativeName>
        <fullName evidence="18 20">CDP-diglyceride-choline O-phosphatidyltransferase</fullName>
    </alternativeName>
</protein>
<evidence type="ECO:0000256" key="13">
    <source>
        <dbReference type="ARBA" id="ARBA00023098"/>
    </source>
</evidence>
<evidence type="ECO:0000256" key="16">
    <source>
        <dbReference type="ARBA" id="ARBA00023211"/>
    </source>
</evidence>
<evidence type="ECO:0000256" key="14">
    <source>
        <dbReference type="ARBA" id="ARBA00023136"/>
    </source>
</evidence>
<sequence length="250" mass="28141">MQDQQIADRDEFVHDKPMTPHARAIAVHLFTATGAVFAMLSMLAAAEENWSLMFVWLVVAFIVDGFDGPLARRYHVKTQAPEFDGVLLDLIIDYLTYVFIPAFALFQSGLMDGWTGWFAIIVITFGSAMYFADTRMKSKDNSFSGFPGCWNMLVLVIFALQPNFWVSLALVTALAVAMFLPLKFIHPVRTERWRPLNLTMAIAWTFFAGWAAWVDFDPESWAHWGLVVTSLYLVFAGIAQQVIPEKNGGA</sequence>
<dbReference type="EMBL" id="FNYD01000006">
    <property type="protein sequence ID" value="SEJ65180.1"/>
    <property type="molecule type" value="Genomic_DNA"/>
</dbReference>
<keyword evidence="14 20" id="KW-0472">Membrane</keyword>
<evidence type="ECO:0000256" key="12">
    <source>
        <dbReference type="ARBA" id="ARBA00022989"/>
    </source>
</evidence>
<feature type="transmembrane region" description="Helical" evidence="21">
    <location>
        <begin position="114"/>
        <end position="131"/>
    </location>
</feature>
<evidence type="ECO:0000256" key="20">
    <source>
        <dbReference type="PIRNR" id="PIRNR000851"/>
    </source>
</evidence>
<feature type="transmembrane region" description="Helical" evidence="21">
    <location>
        <begin position="196"/>
        <end position="214"/>
    </location>
</feature>
<dbReference type="PIRSF" id="PIRSF000851">
    <property type="entry name" value="PcS"/>
    <property type="match status" value="1"/>
</dbReference>
<evidence type="ECO:0000256" key="10">
    <source>
        <dbReference type="ARBA" id="ARBA00022679"/>
    </source>
</evidence>
<evidence type="ECO:0000256" key="5">
    <source>
        <dbReference type="ARBA" id="ARBA00013195"/>
    </source>
</evidence>
<evidence type="ECO:0000256" key="7">
    <source>
        <dbReference type="ARBA" id="ARBA00022475"/>
    </source>
</evidence>